<name>A0A1D8EUY2_9CAUD</name>
<dbReference type="EMBL" id="KX641262">
    <property type="protein sequence ID" value="AOT24849.1"/>
    <property type="molecule type" value="Genomic_DNA"/>
</dbReference>
<proteinExistence type="predicted"/>
<dbReference type="Proteomes" id="UP000223831">
    <property type="component" value="Genome"/>
</dbReference>
<feature type="region of interest" description="Disordered" evidence="1">
    <location>
        <begin position="72"/>
        <end position="125"/>
    </location>
</feature>
<evidence type="ECO:0000256" key="1">
    <source>
        <dbReference type="SAM" id="MobiDB-lite"/>
    </source>
</evidence>
<reference evidence="2 3" key="1">
    <citation type="submission" date="2016-07" db="EMBL/GenBank/DDBJ databases">
        <authorList>
            <person name="Adam N."/>
            <person name="Zuma S.H."/>
            <person name="Shabalala X.C."/>
            <person name="Zuke Z.H."/>
            <person name="Mpangane S."/>
            <person name="Maenetje N."/>
            <person name="Lafia M."/>
            <person name="Tshabalala L.M."/>
            <person name="Zwane T.C."/>
            <person name="Garlena R.A."/>
            <person name="Russell D.A."/>
            <person name="Bowman C.A."/>
            <person name="Rubin E."/>
            <person name="Larsen M.H."/>
            <person name="Guerrero C.A."/>
            <person name="Jacobs-Sera D."/>
            <person name="Hatfull G.F."/>
        </authorList>
    </citation>
    <scope>NUCLEOTIDE SEQUENCE [LARGE SCALE GENOMIC DNA]</scope>
</reference>
<accession>A0A1D8EUY2</accession>
<protein>
    <submittedName>
        <fullName evidence="2">Uncharacterized protein</fullName>
    </submittedName>
</protein>
<organism evidence="2 3">
    <name type="scientific">Mycobacterium phage Nazo</name>
    <dbReference type="NCBI Taxonomy" id="1897547"/>
    <lineage>
        <taxon>Viruses</taxon>
        <taxon>Duplodnaviria</taxon>
        <taxon>Heunggongvirae</taxon>
        <taxon>Uroviricota</taxon>
        <taxon>Caudoviricetes</taxon>
        <taxon>Pclasvirinae</taxon>
        <taxon>Bignuzvirus</taxon>
        <taxon>Bignuzvirus bignuz</taxon>
    </lineage>
</organism>
<sequence length="125" mass="13456">MRRPNPMSSYTIAAELVVIRDGAAVHYTRSELGSTIELTDDEAAPLLAEGKVTPDGEHASHVHVPATVTVGDVEVQGEIAERPDDAEPGEQLDTEGVADPLPEPAIEPEPQPRRGRRRDWGSGED</sequence>
<evidence type="ECO:0000313" key="2">
    <source>
        <dbReference type="EMBL" id="AOT24849.1"/>
    </source>
</evidence>
<gene>
    <name evidence="2" type="primary">10</name>
    <name evidence="2" type="ORF">PBI_NAZO_10</name>
</gene>
<evidence type="ECO:0000313" key="3">
    <source>
        <dbReference type="Proteomes" id="UP000223831"/>
    </source>
</evidence>